<reference evidence="3 4" key="1">
    <citation type="submission" date="2022-06" db="EMBL/GenBank/DDBJ databases">
        <title>Isolation of gut microbiota from human fecal samples.</title>
        <authorList>
            <person name="Pamer E.G."/>
            <person name="Barat B."/>
            <person name="Waligurski E."/>
            <person name="Medina S."/>
            <person name="Paddock L."/>
            <person name="Mostad J."/>
        </authorList>
    </citation>
    <scope>NUCLEOTIDE SEQUENCE [LARGE SCALE GENOMIC DNA]</scope>
    <source>
        <strain evidence="3 4">DFI.6.1</strain>
    </source>
</reference>
<dbReference type="InterPro" id="IPR009589">
    <property type="entry name" value="PH_YyaB-like"/>
</dbReference>
<sequence length="167" mass="19423">MKEHSKFGIFLLIWPLLAAWSLFVIITSHQDVDFISKLTTPLGLLLLTFFLYASTTYTLREDALVIKSMLVFEEVIPYQNIKNGTICTNFTPATAYSAKRIRIEYKSKGVARYHLVFLSPLHLEAFYEKLKPQIPIENRGLDEHTFYYNEKEMEQEMQDGDHPAKII</sequence>
<comment type="caution">
    <text evidence="3">The sequence shown here is derived from an EMBL/GenBank/DDBJ whole genome shotgun (WGS) entry which is preliminary data.</text>
</comment>
<feature type="transmembrane region" description="Helical" evidence="1">
    <location>
        <begin position="38"/>
        <end position="59"/>
    </location>
</feature>
<evidence type="ECO:0000313" key="3">
    <source>
        <dbReference type="EMBL" id="MCQ5122438.1"/>
    </source>
</evidence>
<evidence type="ECO:0000313" key="4">
    <source>
        <dbReference type="Proteomes" id="UP001524435"/>
    </source>
</evidence>
<keyword evidence="1" id="KW-1133">Transmembrane helix</keyword>
<feature type="transmembrane region" description="Helical" evidence="1">
    <location>
        <begin position="7"/>
        <end position="26"/>
    </location>
</feature>
<dbReference type="EMBL" id="JANGCH010000015">
    <property type="protein sequence ID" value="MCQ5122438.1"/>
    <property type="molecule type" value="Genomic_DNA"/>
</dbReference>
<gene>
    <name evidence="3" type="ORF">NE663_09240</name>
</gene>
<keyword evidence="1" id="KW-0812">Transmembrane</keyword>
<keyword evidence="4" id="KW-1185">Reference proteome</keyword>
<keyword evidence="1" id="KW-0472">Membrane</keyword>
<feature type="domain" description="Uncharacterized protein YyaB-like PH" evidence="2">
    <location>
        <begin position="55"/>
        <end position="131"/>
    </location>
</feature>
<evidence type="ECO:0000256" key="1">
    <source>
        <dbReference type="SAM" id="Phobius"/>
    </source>
</evidence>
<dbReference type="Pfam" id="PF06713">
    <property type="entry name" value="bPH_4"/>
    <property type="match status" value="1"/>
</dbReference>
<protein>
    <submittedName>
        <fullName evidence="3">PH domain-containing protein</fullName>
    </submittedName>
</protein>
<dbReference type="Proteomes" id="UP001524435">
    <property type="component" value="Unassembled WGS sequence"/>
</dbReference>
<proteinExistence type="predicted"/>
<organism evidence="3 4">
    <name type="scientific">Massilicoli timonensis</name>
    <dbReference type="NCBI Taxonomy" id="2015901"/>
    <lineage>
        <taxon>Bacteria</taxon>
        <taxon>Bacillati</taxon>
        <taxon>Bacillota</taxon>
        <taxon>Erysipelotrichia</taxon>
        <taxon>Erysipelotrichales</taxon>
        <taxon>Erysipelotrichaceae</taxon>
        <taxon>Massilicoli</taxon>
    </lineage>
</organism>
<evidence type="ECO:0000259" key="2">
    <source>
        <dbReference type="Pfam" id="PF06713"/>
    </source>
</evidence>
<dbReference type="RefSeq" id="WP_178200716.1">
    <property type="nucleotide sequence ID" value="NZ_CANTYB010000019.1"/>
</dbReference>
<name>A0ABT1SN59_9FIRM</name>
<accession>A0ABT1SN59</accession>